<dbReference type="EMBL" id="JSVA01000008">
    <property type="protein sequence ID" value="KOF03190.1"/>
    <property type="molecule type" value="Genomic_DNA"/>
</dbReference>
<dbReference type="GO" id="GO:0003678">
    <property type="term" value="F:DNA helicase activity"/>
    <property type="evidence" value="ECO:0007669"/>
    <property type="project" value="InterPro"/>
</dbReference>
<dbReference type="PANTHER" id="PTHR47642:SF5">
    <property type="entry name" value="ATP-DEPENDENT DNA HELICASE"/>
    <property type="match status" value="1"/>
</dbReference>
<accession>A0A0L8ALZ4</accession>
<dbReference type="GO" id="GO:0000723">
    <property type="term" value="P:telomere maintenance"/>
    <property type="evidence" value="ECO:0007669"/>
    <property type="project" value="InterPro"/>
</dbReference>
<dbReference type="RefSeq" id="WP_053223126.1">
    <property type="nucleotide sequence ID" value="NZ_JSVA01000008.1"/>
</dbReference>
<dbReference type="Gene3D" id="2.30.30.940">
    <property type="match status" value="1"/>
</dbReference>
<sequence>MNYELTGIAKTTANYINTTNQHVFLTGKAGTGKTTFLKYIVQNTHKKVVVAAPTGIAAINANGVTLHSLLHLPFGAFIPERITPPNTGSQVTTLLNLFSNVRFNASKRAMIREVELLIIDEVSMLRSDLLDCIDHMLRYLRKNRNEPFGGLQILFIGDLLQLPPVVKDSEWNVLSAYYKSSYFFDAHALREAPPIHVELDKIYRQTDENFIQILNRFRDNEQNTEDLAYLNSFYKPEVKEKYESGYIYLTTHNRKADEINANRLANLQSNLHEYKADISGDFPDNAYPTNPKLSLKLGAQVMFIKNDASGQGQFFNGKIGTVSQLRSSEIWVKFEDGNEVEVGKHTWENKRYKLNEASNEIEEKILGKFEQYPLKLAWAVTIHKSQGLTFEKAILDLTDAFTHGQVYVALSRLTSLNGLILASRLPEDSFERSQSMNAFMATKSSEDQLASELPNYQKRYYAKLADTTFDFAGILYALSQHVQSFDKDESKSAKQEFLGWNRRFLESTLPLQKVGATFIGEVQRILTMEVYLPHLAERAEKAKGYFNKELEKLTDLLDEHQTDIKAKVRITEYKKELKALEQLYFNKKAEIQRFHLLVGNALKGKTLTKEEMLSSNLYKERKVEAVSKGKKSKTPTAEISFELYQQGKTVEEIAEARGLVPSTIEGHLTQYISSGEVDIKRLLSETKLNNILSLITPETTGTQEIKSKLGDDYSYGEIRMALAFHNASHSK</sequence>
<proteinExistence type="predicted"/>
<dbReference type="PATRIC" id="fig|1566026.4.peg.3375"/>
<dbReference type="InterPro" id="IPR010285">
    <property type="entry name" value="DNA_helicase_pif1-like_DEAD"/>
</dbReference>
<comment type="caution">
    <text evidence="2">The sequence shown here is derived from an EMBL/GenBank/DDBJ whole genome shotgun (WGS) entry which is preliminary data.</text>
</comment>
<dbReference type="InterPro" id="IPR003593">
    <property type="entry name" value="AAA+_ATPase"/>
</dbReference>
<reference evidence="3" key="1">
    <citation type="submission" date="2014-11" db="EMBL/GenBank/DDBJ databases">
        <title>Genome sequencing of Roseivirga sp. D-25.</title>
        <authorList>
            <person name="Selvaratnam C."/>
            <person name="Thevarajoo S."/>
            <person name="Goh K.M."/>
            <person name="Eee R."/>
            <person name="Chan K.-G."/>
            <person name="Chong C.S."/>
        </authorList>
    </citation>
    <scope>NUCLEOTIDE SEQUENCE [LARGE SCALE GENOMIC DNA]</scope>
    <source>
        <strain evidence="3">D-25</strain>
    </source>
</reference>
<protein>
    <recommendedName>
        <fullName evidence="1">AAA+ ATPase domain-containing protein</fullName>
    </recommendedName>
</protein>
<dbReference type="Proteomes" id="UP000036908">
    <property type="component" value="Unassembled WGS sequence"/>
</dbReference>
<evidence type="ECO:0000313" key="3">
    <source>
        <dbReference type="Proteomes" id="UP000036908"/>
    </source>
</evidence>
<keyword evidence="3" id="KW-1185">Reference proteome</keyword>
<dbReference type="PANTHER" id="PTHR47642">
    <property type="entry name" value="ATP-DEPENDENT DNA HELICASE"/>
    <property type="match status" value="1"/>
</dbReference>
<dbReference type="InterPro" id="IPR027417">
    <property type="entry name" value="P-loop_NTPase"/>
</dbReference>
<evidence type="ECO:0000313" key="2">
    <source>
        <dbReference type="EMBL" id="KOF03190.1"/>
    </source>
</evidence>
<dbReference type="Pfam" id="PF14493">
    <property type="entry name" value="HTH_40"/>
    <property type="match status" value="1"/>
</dbReference>
<organism evidence="2 3">
    <name type="scientific">Roseivirga seohaensis subsp. aquiponti</name>
    <dbReference type="NCBI Taxonomy" id="1566026"/>
    <lineage>
        <taxon>Bacteria</taxon>
        <taxon>Pseudomonadati</taxon>
        <taxon>Bacteroidota</taxon>
        <taxon>Cytophagia</taxon>
        <taxon>Cytophagales</taxon>
        <taxon>Roseivirgaceae</taxon>
        <taxon>Roseivirga</taxon>
    </lineage>
</organism>
<dbReference type="SUPFAM" id="SSF52540">
    <property type="entry name" value="P-loop containing nucleoside triphosphate hydrolases"/>
    <property type="match status" value="2"/>
</dbReference>
<feature type="domain" description="AAA+ ATPase" evidence="1">
    <location>
        <begin position="19"/>
        <end position="204"/>
    </location>
</feature>
<dbReference type="AlphaFoldDB" id="A0A0L8ALZ4"/>
<dbReference type="InterPro" id="IPR029491">
    <property type="entry name" value="Helicase_HTH"/>
</dbReference>
<dbReference type="CDD" id="cd18809">
    <property type="entry name" value="SF1_C_RecD"/>
    <property type="match status" value="1"/>
</dbReference>
<dbReference type="Gene3D" id="3.40.50.300">
    <property type="entry name" value="P-loop containing nucleotide triphosphate hydrolases"/>
    <property type="match status" value="2"/>
</dbReference>
<name>A0A0L8ALZ4_9BACT</name>
<dbReference type="GO" id="GO:0006281">
    <property type="term" value="P:DNA repair"/>
    <property type="evidence" value="ECO:0007669"/>
    <property type="project" value="InterPro"/>
</dbReference>
<dbReference type="InterPro" id="IPR051055">
    <property type="entry name" value="PIF1_helicase"/>
</dbReference>
<evidence type="ECO:0000259" key="1">
    <source>
        <dbReference type="SMART" id="SM00382"/>
    </source>
</evidence>
<dbReference type="FunFam" id="3.40.50.300:FF:001498">
    <property type="entry name" value="ATP-dependent DNA helicase"/>
    <property type="match status" value="1"/>
</dbReference>
<dbReference type="OrthoDB" id="9763659at2"/>
<dbReference type="SMART" id="SM00382">
    <property type="entry name" value="AAA"/>
    <property type="match status" value="1"/>
</dbReference>
<gene>
    <name evidence="2" type="ORF">OB69_07705</name>
</gene>
<dbReference type="Pfam" id="PF05970">
    <property type="entry name" value="PIF1"/>
    <property type="match status" value="1"/>
</dbReference>